<name>A0A1R2CL17_9CILI</name>
<dbReference type="AlphaFoldDB" id="A0A1R2CL17"/>
<dbReference type="EMBL" id="MPUH01000119">
    <property type="protein sequence ID" value="OMJ89709.1"/>
    <property type="molecule type" value="Genomic_DNA"/>
</dbReference>
<keyword evidence="2" id="KW-1185">Reference proteome</keyword>
<dbReference type="Proteomes" id="UP000187209">
    <property type="component" value="Unassembled WGS sequence"/>
</dbReference>
<evidence type="ECO:0000313" key="2">
    <source>
        <dbReference type="Proteomes" id="UP000187209"/>
    </source>
</evidence>
<reference evidence="1 2" key="1">
    <citation type="submission" date="2016-11" db="EMBL/GenBank/DDBJ databases">
        <title>The macronuclear genome of Stentor coeruleus: a giant cell with tiny introns.</title>
        <authorList>
            <person name="Slabodnick M."/>
            <person name="Ruby J.G."/>
            <person name="Reiff S.B."/>
            <person name="Swart E.C."/>
            <person name="Gosai S."/>
            <person name="Prabakaran S."/>
            <person name="Witkowska E."/>
            <person name="Larue G.E."/>
            <person name="Fisher S."/>
            <person name="Freeman R.M."/>
            <person name="Gunawardena J."/>
            <person name="Chu W."/>
            <person name="Stover N.A."/>
            <person name="Gregory B.D."/>
            <person name="Nowacki M."/>
            <person name="Derisi J."/>
            <person name="Roy S.W."/>
            <person name="Marshall W.F."/>
            <person name="Sood P."/>
        </authorList>
    </citation>
    <scope>NUCLEOTIDE SEQUENCE [LARGE SCALE GENOMIC DNA]</scope>
    <source>
        <strain evidence="1">WM001</strain>
    </source>
</reference>
<accession>A0A1R2CL17</accession>
<gene>
    <name evidence="1" type="ORF">SteCoe_8074</name>
</gene>
<dbReference type="OrthoDB" id="297288at2759"/>
<organism evidence="1 2">
    <name type="scientific">Stentor coeruleus</name>
    <dbReference type="NCBI Taxonomy" id="5963"/>
    <lineage>
        <taxon>Eukaryota</taxon>
        <taxon>Sar</taxon>
        <taxon>Alveolata</taxon>
        <taxon>Ciliophora</taxon>
        <taxon>Postciliodesmatophora</taxon>
        <taxon>Heterotrichea</taxon>
        <taxon>Heterotrichida</taxon>
        <taxon>Stentoridae</taxon>
        <taxon>Stentor</taxon>
    </lineage>
</organism>
<proteinExistence type="predicted"/>
<evidence type="ECO:0000313" key="1">
    <source>
        <dbReference type="EMBL" id="OMJ89709.1"/>
    </source>
</evidence>
<protein>
    <submittedName>
        <fullName evidence="1">Uncharacterized protein</fullName>
    </submittedName>
</protein>
<comment type="caution">
    <text evidence="1">The sequence shown here is derived from an EMBL/GenBank/DDBJ whole genome shotgun (WGS) entry which is preliminary data.</text>
</comment>
<sequence>MGCLPEDYALKLIDQEMMLENNCRMSVLNGLVELYRIGIEYYEDIKDLKYLEMQKRLQKILIRPQVLQIMIEENFKYKNTESKTRTKSINLTPSVQEKKQRFEKNKKELNMKLEDTNAYQIANKEKTATKTVENQIEKTEFVINKAKEDLKSQDLTLEKRIMQRKKMINVSVEDESGLNIIKEHSADLGVYEDKWAGLDIEKTVELEKVIEGIIEESFREKTEKVSEIKVKYETQINEFAGYGKMYTSIINDIKNKMQEEIDEVVQDLELRRKIALADAKAQYKVFL</sequence>